<protein>
    <submittedName>
        <fullName evidence="1">Uncharacterized protein</fullName>
    </submittedName>
</protein>
<name>A0AA39N7E9_ARMTA</name>
<dbReference type="EMBL" id="JAUEPS010000012">
    <property type="protein sequence ID" value="KAK0460413.1"/>
    <property type="molecule type" value="Genomic_DNA"/>
</dbReference>
<dbReference type="Proteomes" id="UP001175211">
    <property type="component" value="Unassembled WGS sequence"/>
</dbReference>
<organism evidence="1 2">
    <name type="scientific">Armillaria tabescens</name>
    <name type="common">Ringless honey mushroom</name>
    <name type="synonym">Agaricus tabescens</name>
    <dbReference type="NCBI Taxonomy" id="1929756"/>
    <lineage>
        <taxon>Eukaryota</taxon>
        <taxon>Fungi</taxon>
        <taxon>Dikarya</taxon>
        <taxon>Basidiomycota</taxon>
        <taxon>Agaricomycotina</taxon>
        <taxon>Agaricomycetes</taxon>
        <taxon>Agaricomycetidae</taxon>
        <taxon>Agaricales</taxon>
        <taxon>Marasmiineae</taxon>
        <taxon>Physalacriaceae</taxon>
        <taxon>Desarmillaria</taxon>
    </lineage>
</organism>
<dbReference type="AlphaFoldDB" id="A0AA39N7E9"/>
<proteinExistence type="predicted"/>
<dbReference type="GeneID" id="85353011"/>
<reference evidence="1" key="1">
    <citation type="submission" date="2023-06" db="EMBL/GenBank/DDBJ databases">
        <authorList>
            <consortium name="Lawrence Berkeley National Laboratory"/>
            <person name="Ahrendt S."/>
            <person name="Sahu N."/>
            <person name="Indic B."/>
            <person name="Wong-Bajracharya J."/>
            <person name="Merenyi Z."/>
            <person name="Ke H.-M."/>
            <person name="Monk M."/>
            <person name="Kocsube S."/>
            <person name="Drula E."/>
            <person name="Lipzen A."/>
            <person name="Balint B."/>
            <person name="Henrissat B."/>
            <person name="Andreopoulos B."/>
            <person name="Martin F.M."/>
            <person name="Harder C.B."/>
            <person name="Rigling D."/>
            <person name="Ford K.L."/>
            <person name="Foster G.D."/>
            <person name="Pangilinan J."/>
            <person name="Papanicolaou A."/>
            <person name="Barry K."/>
            <person name="LaButti K."/>
            <person name="Viragh M."/>
            <person name="Koriabine M."/>
            <person name="Yan M."/>
            <person name="Riley R."/>
            <person name="Champramary S."/>
            <person name="Plett K.L."/>
            <person name="Tsai I.J."/>
            <person name="Slot J."/>
            <person name="Sipos G."/>
            <person name="Plett J."/>
            <person name="Nagy L.G."/>
            <person name="Grigoriev I.V."/>
        </authorList>
    </citation>
    <scope>NUCLEOTIDE SEQUENCE</scope>
    <source>
        <strain evidence="1">CCBAS 213</strain>
    </source>
</reference>
<accession>A0AA39N7E9</accession>
<evidence type="ECO:0000313" key="1">
    <source>
        <dbReference type="EMBL" id="KAK0460413.1"/>
    </source>
</evidence>
<keyword evidence="2" id="KW-1185">Reference proteome</keyword>
<dbReference type="RefSeq" id="XP_060332452.1">
    <property type="nucleotide sequence ID" value="XM_060469463.1"/>
</dbReference>
<sequence length="235" mass="27056">MTCVPSDIACDGTGTVEEDGECWIEKSRRMKRWIVQGVDGQNGFGRVRPDSFVALRAFVPICDRHADTTAAKKTHHKVTIHDTLPSFETVTRPILARIYSVQQGRRWVKIPTLDNGNGQDPMCTHALDGPWTQPHKHNCELQIIHGRRSDTFRIFCKNHIFLRENDTVKAIVGEEYRWCGSIVVMRAGKGEKKWVVNMRGCRDTVLADYALDQFIKHVQQRKRFSFPKHLVFRMP</sequence>
<gene>
    <name evidence="1" type="ORF">EV420DRAFT_1478196</name>
</gene>
<comment type="caution">
    <text evidence="1">The sequence shown here is derived from an EMBL/GenBank/DDBJ whole genome shotgun (WGS) entry which is preliminary data.</text>
</comment>
<evidence type="ECO:0000313" key="2">
    <source>
        <dbReference type="Proteomes" id="UP001175211"/>
    </source>
</evidence>